<name>A0ABU6VBR2_9FABA</name>
<reference evidence="1 2" key="1">
    <citation type="journal article" date="2023" name="Plants (Basel)">
        <title>Bridging the Gap: Combining Genomics and Transcriptomics Approaches to Understand Stylosanthes scabra, an Orphan Legume from the Brazilian Caatinga.</title>
        <authorList>
            <person name="Ferreira-Neto J.R.C."/>
            <person name="da Silva M.D."/>
            <person name="Binneck E."/>
            <person name="de Melo N.F."/>
            <person name="da Silva R.H."/>
            <person name="de Melo A.L.T.M."/>
            <person name="Pandolfi V."/>
            <person name="Bustamante F.O."/>
            <person name="Brasileiro-Vidal A.C."/>
            <person name="Benko-Iseppon A.M."/>
        </authorList>
    </citation>
    <scope>NUCLEOTIDE SEQUENCE [LARGE SCALE GENOMIC DNA]</scope>
    <source>
        <tissue evidence="1">Leaves</tissue>
    </source>
</reference>
<sequence length="104" mass="12003">MAYPDKVREWFKNNPNGQKISDPETTSFLNQKAQIQAALQAPNQNNQSKENFNKSPTCLRKMKNSHLIKKVMKTFQKKMTISESILKMIKNRNCCNSPSQSLEL</sequence>
<evidence type="ECO:0000313" key="2">
    <source>
        <dbReference type="Proteomes" id="UP001341840"/>
    </source>
</evidence>
<organism evidence="1 2">
    <name type="scientific">Stylosanthes scabra</name>
    <dbReference type="NCBI Taxonomy" id="79078"/>
    <lineage>
        <taxon>Eukaryota</taxon>
        <taxon>Viridiplantae</taxon>
        <taxon>Streptophyta</taxon>
        <taxon>Embryophyta</taxon>
        <taxon>Tracheophyta</taxon>
        <taxon>Spermatophyta</taxon>
        <taxon>Magnoliopsida</taxon>
        <taxon>eudicotyledons</taxon>
        <taxon>Gunneridae</taxon>
        <taxon>Pentapetalae</taxon>
        <taxon>rosids</taxon>
        <taxon>fabids</taxon>
        <taxon>Fabales</taxon>
        <taxon>Fabaceae</taxon>
        <taxon>Papilionoideae</taxon>
        <taxon>50 kb inversion clade</taxon>
        <taxon>dalbergioids sensu lato</taxon>
        <taxon>Dalbergieae</taxon>
        <taxon>Pterocarpus clade</taxon>
        <taxon>Stylosanthes</taxon>
    </lineage>
</organism>
<proteinExistence type="predicted"/>
<accession>A0ABU6VBR2</accession>
<evidence type="ECO:0000313" key="1">
    <source>
        <dbReference type="EMBL" id="MED6169673.1"/>
    </source>
</evidence>
<dbReference type="Proteomes" id="UP001341840">
    <property type="component" value="Unassembled WGS sequence"/>
</dbReference>
<comment type="caution">
    <text evidence="1">The sequence shown here is derived from an EMBL/GenBank/DDBJ whole genome shotgun (WGS) entry which is preliminary data.</text>
</comment>
<dbReference type="EMBL" id="JASCZI010151117">
    <property type="protein sequence ID" value="MED6169673.1"/>
    <property type="molecule type" value="Genomic_DNA"/>
</dbReference>
<gene>
    <name evidence="1" type="ORF">PIB30_023535</name>
</gene>
<feature type="non-terminal residue" evidence="1">
    <location>
        <position position="104"/>
    </location>
</feature>
<protein>
    <submittedName>
        <fullName evidence="1">Uncharacterized protein</fullName>
    </submittedName>
</protein>
<keyword evidence="2" id="KW-1185">Reference proteome</keyword>